<dbReference type="Proteomes" id="UP000594261">
    <property type="component" value="Chromosome 6"/>
</dbReference>
<reference evidence="2 3" key="1">
    <citation type="journal article" date="2016" name="G3 (Bethesda)">
        <title>First Draft Assembly and Annotation of the Genome of a California Endemic Oak Quercus lobata Nee (Fagaceae).</title>
        <authorList>
            <person name="Sork V.L."/>
            <person name="Fitz-Gibbon S.T."/>
            <person name="Puiu D."/>
            <person name="Crepeau M."/>
            <person name="Gugger P.F."/>
            <person name="Sherman R."/>
            <person name="Stevens K."/>
            <person name="Langley C.H."/>
            <person name="Pellegrini M."/>
            <person name="Salzberg S.L."/>
        </authorList>
    </citation>
    <scope>NUCLEOTIDE SEQUENCE [LARGE SCALE GENOMIC DNA]</scope>
    <source>
        <strain evidence="2 3">cv. SW786</strain>
    </source>
</reference>
<dbReference type="Gramene" id="QL06p001995:mrna">
    <property type="protein sequence ID" value="QL06p001995:mrna"/>
    <property type="gene ID" value="QL06p001995"/>
</dbReference>
<keyword evidence="3" id="KW-1185">Reference proteome</keyword>
<dbReference type="EMBL" id="LRBV02000006">
    <property type="status" value="NOT_ANNOTATED_CDS"/>
    <property type="molecule type" value="Genomic_DNA"/>
</dbReference>
<dbReference type="AlphaFoldDB" id="A0A7N2LVD0"/>
<dbReference type="InParanoid" id="A0A7N2LVD0"/>
<dbReference type="InterPro" id="IPR003428">
    <property type="entry name" value="MAM33"/>
</dbReference>
<protein>
    <submittedName>
        <fullName evidence="2">Uncharacterized protein</fullName>
    </submittedName>
</protein>
<evidence type="ECO:0000313" key="2">
    <source>
        <dbReference type="EnsemblPlants" id="QL06p001995:mrna"/>
    </source>
</evidence>
<evidence type="ECO:0000313" key="3">
    <source>
        <dbReference type="Proteomes" id="UP000594261"/>
    </source>
</evidence>
<sequence>MISEVTIDIFTMLEHIEPRRQEEEYHNKEEEEDGDDDEEEDSMIRFFESHTSSSTPDLQCEFKLSLQKNCHSTWHLASNTNAKTEINIENVVFEEKQQLGHVEKSNLRPLLERVVGENEQDLGSSLQCVTATPSCRSARPPCLTSIPSSQELQFKR</sequence>
<feature type="compositionally biased region" description="Basic and acidic residues" evidence="1">
    <location>
        <begin position="18"/>
        <end position="29"/>
    </location>
</feature>
<organism evidence="2 3">
    <name type="scientific">Quercus lobata</name>
    <name type="common">Valley oak</name>
    <dbReference type="NCBI Taxonomy" id="97700"/>
    <lineage>
        <taxon>Eukaryota</taxon>
        <taxon>Viridiplantae</taxon>
        <taxon>Streptophyta</taxon>
        <taxon>Embryophyta</taxon>
        <taxon>Tracheophyta</taxon>
        <taxon>Spermatophyta</taxon>
        <taxon>Magnoliopsida</taxon>
        <taxon>eudicotyledons</taxon>
        <taxon>Gunneridae</taxon>
        <taxon>Pentapetalae</taxon>
        <taxon>rosids</taxon>
        <taxon>fabids</taxon>
        <taxon>Fagales</taxon>
        <taxon>Fagaceae</taxon>
        <taxon>Quercus</taxon>
    </lineage>
</organism>
<proteinExistence type="predicted"/>
<reference evidence="2" key="2">
    <citation type="submission" date="2021-01" db="UniProtKB">
        <authorList>
            <consortium name="EnsemblPlants"/>
        </authorList>
    </citation>
    <scope>IDENTIFICATION</scope>
</reference>
<feature type="region of interest" description="Disordered" evidence="1">
    <location>
        <begin position="18"/>
        <end position="43"/>
    </location>
</feature>
<evidence type="ECO:0000256" key="1">
    <source>
        <dbReference type="SAM" id="MobiDB-lite"/>
    </source>
</evidence>
<accession>A0A7N2LVD0</accession>
<dbReference type="EnsemblPlants" id="QL06p001995:mrna">
    <property type="protein sequence ID" value="QL06p001995:mrna"/>
    <property type="gene ID" value="QL06p001995"/>
</dbReference>
<dbReference type="Pfam" id="PF02330">
    <property type="entry name" value="MAM33"/>
    <property type="match status" value="1"/>
</dbReference>
<feature type="compositionally biased region" description="Acidic residues" evidence="1">
    <location>
        <begin position="30"/>
        <end position="41"/>
    </location>
</feature>
<dbReference type="GO" id="GO:0005759">
    <property type="term" value="C:mitochondrial matrix"/>
    <property type="evidence" value="ECO:0007669"/>
    <property type="project" value="InterPro"/>
</dbReference>
<name>A0A7N2LVD0_QUELO</name>